<comment type="caution">
    <text evidence="1">The sequence shown here is derived from an EMBL/GenBank/DDBJ whole genome shotgun (WGS) entry which is preliminary data.</text>
</comment>
<protein>
    <submittedName>
        <fullName evidence="1">Uncharacterized protein</fullName>
    </submittedName>
</protein>
<dbReference type="EMBL" id="JAUQTG010000012">
    <property type="protein sequence ID" value="MDO7858238.1"/>
    <property type="molecule type" value="Genomic_DNA"/>
</dbReference>
<keyword evidence="2" id="KW-1185">Reference proteome</keyword>
<reference evidence="1" key="1">
    <citation type="submission" date="2023-07" db="EMBL/GenBank/DDBJ databases">
        <authorList>
            <person name="Yang W."/>
            <person name="Chen J."/>
            <person name="Ji P."/>
            <person name="Hu F."/>
        </authorList>
    </citation>
    <scope>NUCLEOTIDE SEQUENCE</scope>
    <source>
        <strain evidence="1">CRE-138-0111</strain>
    </source>
</reference>
<evidence type="ECO:0000313" key="1">
    <source>
        <dbReference type="EMBL" id="MDO7858238.1"/>
    </source>
</evidence>
<organism evidence="1 2">
    <name type="scientific">Providencia huashanensis</name>
    <dbReference type="NCBI Taxonomy" id="3037798"/>
    <lineage>
        <taxon>Bacteria</taxon>
        <taxon>Pseudomonadati</taxon>
        <taxon>Pseudomonadota</taxon>
        <taxon>Gammaproteobacteria</taxon>
        <taxon>Enterobacterales</taxon>
        <taxon>Morganellaceae</taxon>
        <taxon>Providencia</taxon>
    </lineage>
</organism>
<dbReference type="Proteomes" id="UP001176478">
    <property type="component" value="Unassembled WGS sequence"/>
</dbReference>
<sequence length="115" mass="12372">MLILTTDLIPDIYAIQKIHGMVQVIANFEANRRGVIPSRQARVALEELSAAASEASNGEANAVYGVKATPLLNGGMLYIGTAVTLKWCSGNKYVFFILLPSSPVGAGGYWKSNNW</sequence>
<gene>
    <name evidence="1" type="ORF">Q5E86_18220</name>
</gene>
<reference evidence="1" key="2">
    <citation type="journal article" date="2024" name="Int. J. Antimicrob. Agents">
        <title>Identification of a novel Providencia species showing multi-drug-resistant in three patients with hospital-acquired infection.</title>
        <authorList>
            <person name="Yang W."/>
            <person name="Chen J."/>
            <person name="Yang F."/>
            <person name="Ji P."/>
            <person name="Shen S."/>
            <person name="Yin D."/>
            <person name="Hu F."/>
        </authorList>
    </citation>
    <scope>NUCLEOTIDE SEQUENCE</scope>
    <source>
        <strain evidence="1">CRE-138-0111</strain>
    </source>
</reference>
<evidence type="ECO:0000313" key="2">
    <source>
        <dbReference type="Proteomes" id="UP001176478"/>
    </source>
</evidence>
<proteinExistence type="predicted"/>
<accession>A0ABT9AUA7</accession>
<name>A0ABT9AUA7_9GAMM</name>